<feature type="domain" description="VOC" evidence="1">
    <location>
        <begin position="139"/>
        <end position="254"/>
    </location>
</feature>
<name>A0ABQ6CU90_9HYPH</name>
<gene>
    <name evidence="2" type="ORF">GCM10007874_48180</name>
</gene>
<proteinExistence type="predicted"/>
<protein>
    <submittedName>
        <fullName evidence="2">Glyoxalase</fullName>
    </submittedName>
</protein>
<dbReference type="PANTHER" id="PTHR33993">
    <property type="entry name" value="GLYOXALASE-RELATED"/>
    <property type="match status" value="1"/>
</dbReference>
<evidence type="ECO:0000313" key="2">
    <source>
        <dbReference type="EMBL" id="GLS21801.1"/>
    </source>
</evidence>
<comment type="caution">
    <text evidence="2">The sequence shown here is derived from an EMBL/GenBank/DDBJ whole genome shotgun (WGS) entry which is preliminary data.</text>
</comment>
<dbReference type="CDD" id="cd07247">
    <property type="entry name" value="SgaA_N_like"/>
    <property type="match status" value="2"/>
</dbReference>
<dbReference type="InterPro" id="IPR052164">
    <property type="entry name" value="Anthracycline_SecMetBiosynth"/>
</dbReference>
<accession>A0ABQ6CU90</accession>
<keyword evidence="3" id="KW-1185">Reference proteome</keyword>
<dbReference type="PROSITE" id="PS51819">
    <property type="entry name" value="VOC"/>
    <property type="match status" value="2"/>
</dbReference>
<evidence type="ECO:0000313" key="3">
    <source>
        <dbReference type="Proteomes" id="UP001156882"/>
    </source>
</evidence>
<dbReference type="InterPro" id="IPR037523">
    <property type="entry name" value="VOC_core"/>
</dbReference>
<dbReference type="PANTHER" id="PTHR33993:SF14">
    <property type="entry name" value="GB|AAF24581.1"/>
    <property type="match status" value="1"/>
</dbReference>
<dbReference type="RefSeq" id="WP_284314800.1">
    <property type="nucleotide sequence ID" value="NZ_BSPC01000054.1"/>
</dbReference>
<organism evidence="2 3">
    <name type="scientific">Labrys miyagiensis</name>
    <dbReference type="NCBI Taxonomy" id="346912"/>
    <lineage>
        <taxon>Bacteria</taxon>
        <taxon>Pseudomonadati</taxon>
        <taxon>Pseudomonadota</taxon>
        <taxon>Alphaproteobacteria</taxon>
        <taxon>Hyphomicrobiales</taxon>
        <taxon>Xanthobacteraceae</taxon>
        <taxon>Labrys</taxon>
    </lineage>
</organism>
<dbReference type="Proteomes" id="UP001156882">
    <property type="component" value="Unassembled WGS sequence"/>
</dbReference>
<dbReference type="Pfam" id="PF00903">
    <property type="entry name" value="Glyoxalase"/>
    <property type="match status" value="2"/>
</dbReference>
<sequence length="256" mass="27264">MTDHHGSFVWYELMTSDTKAAEAFYKTVIGWDAADSGMPGVEYTLFSTNGTRVAGLMTVPPEAAAMGARPAWIGYIGCNDVDAVAAEIKMAGGRIMREPDDIPGIGRFAVAADPQGAVFCLFKGQGEPPEMPPMNTPGLIAWRELNAGDGPSAFDFYAGLFGWRKGQAMDMGPAGVYQIYGKGDVDFGGITTKMPEAPMPYWLYYINVADIEATHGRIGSNGGKVLHGPMEVPGGMWIVQGQDPQGAMFAVVGPKV</sequence>
<evidence type="ECO:0000259" key="1">
    <source>
        <dbReference type="PROSITE" id="PS51819"/>
    </source>
</evidence>
<dbReference type="SUPFAM" id="SSF54593">
    <property type="entry name" value="Glyoxalase/Bleomycin resistance protein/Dihydroxybiphenyl dioxygenase"/>
    <property type="match status" value="2"/>
</dbReference>
<dbReference type="Gene3D" id="3.10.180.10">
    <property type="entry name" value="2,3-Dihydroxybiphenyl 1,2-Dioxygenase, domain 1"/>
    <property type="match status" value="2"/>
</dbReference>
<feature type="domain" description="VOC" evidence="1">
    <location>
        <begin position="7"/>
        <end position="124"/>
    </location>
</feature>
<reference evidence="3" key="1">
    <citation type="journal article" date="2019" name="Int. J. Syst. Evol. Microbiol.">
        <title>The Global Catalogue of Microorganisms (GCM) 10K type strain sequencing project: providing services to taxonomists for standard genome sequencing and annotation.</title>
        <authorList>
            <consortium name="The Broad Institute Genomics Platform"/>
            <consortium name="The Broad Institute Genome Sequencing Center for Infectious Disease"/>
            <person name="Wu L."/>
            <person name="Ma J."/>
        </authorList>
    </citation>
    <scope>NUCLEOTIDE SEQUENCE [LARGE SCALE GENOMIC DNA]</scope>
    <source>
        <strain evidence="3">NBRC 101365</strain>
    </source>
</reference>
<dbReference type="EMBL" id="BSPC01000054">
    <property type="protein sequence ID" value="GLS21801.1"/>
    <property type="molecule type" value="Genomic_DNA"/>
</dbReference>
<dbReference type="InterPro" id="IPR029068">
    <property type="entry name" value="Glyas_Bleomycin-R_OHBP_Dase"/>
</dbReference>
<dbReference type="InterPro" id="IPR004360">
    <property type="entry name" value="Glyas_Fos-R_dOase_dom"/>
</dbReference>